<protein>
    <recommendedName>
        <fullName evidence="5">Glycine rich protein</fullName>
    </recommendedName>
</protein>
<feature type="chain" id="PRO_5021014558" description="Glycine rich protein" evidence="2">
    <location>
        <begin position="31"/>
        <end position="308"/>
    </location>
</feature>
<feature type="signal peptide" evidence="2">
    <location>
        <begin position="1"/>
        <end position="30"/>
    </location>
</feature>
<accession>A0A4V2S6G2</accession>
<evidence type="ECO:0000256" key="1">
    <source>
        <dbReference type="SAM" id="MobiDB-lite"/>
    </source>
</evidence>
<sequence length="308" mass="27408">MSTRHLGSRIAAVTVLVGGVVCATSGVAQAQSNPEEFYPGHHTFTVPAGVHTLHVDLTGGGGGGGGESLWLDPTFGASGTPGGGGGAGAHVICQLPVTPGATYTVVVGGGGGGAGDSDFGSGLAGSGPDGGAGGAAFGGGDRDGGNGGPQGGGGGGGAGIGFGFAGLGGLGGGGLGGGLGGEFGVSNTASGGGGGGGGGASSFGTLLTGARAAGGQGGQGGGTPFPPDGTGSALPGLGGVITTCIGLNANTVAATPGGAGNGTQGGLNPATGAGAGGDAGIPDIPVDPDDDGVVFGHTGGDGHVTISW</sequence>
<comment type="caution">
    <text evidence="3">The sequence shown here is derived from an EMBL/GenBank/DDBJ whole genome shotgun (WGS) entry which is preliminary data.</text>
</comment>
<organism evidence="3 4">
    <name type="scientific">Actinocrispum wychmicini</name>
    <dbReference type="NCBI Taxonomy" id="1213861"/>
    <lineage>
        <taxon>Bacteria</taxon>
        <taxon>Bacillati</taxon>
        <taxon>Actinomycetota</taxon>
        <taxon>Actinomycetes</taxon>
        <taxon>Pseudonocardiales</taxon>
        <taxon>Pseudonocardiaceae</taxon>
        <taxon>Actinocrispum</taxon>
    </lineage>
</organism>
<keyword evidence="2" id="KW-0732">Signal</keyword>
<evidence type="ECO:0000313" key="3">
    <source>
        <dbReference type="EMBL" id="TCO55940.1"/>
    </source>
</evidence>
<keyword evidence="4" id="KW-1185">Reference proteome</keyword>
<feature type="region of interest" description="Disordered" evidence="1">
    <location>
        <begin position="119"/>
        <end position="153"/>
    </location>
</feature>
<name>A0A4V2S6G2_9PSEU</name>
<proteinExistence type="predicted"/>
<evidence type="ECO:0008006" key="5">
    <source>
        <dbReference type="Google" id="ProtNLM"/>
    </source>
</evidence>
<dbReference type="EMBL" id="SLWS01000007">
    <property type="protein sequence ID" value="TCO55940.1"/>
    <property type="molecule type" value="Genomic_DNA"/>
</dbReference>
<reference evidence="3 4" key="1">
    <citation type="submission" date="2019-03" db="EMBL/GenBank/DDBJ databases">
        <title>Genomic Encyclopedia of Type Strains, Phase IV (KMG-IV): sequencing the most valuable type-strain genomes for metagenomic binning, comparative biology and taxonomic classification.</title>
        <authorList>
            <person name="Goeker M."/>
        </authorList>
    </citation>
    <scope>NUCLEOTIDE SEQUENCE [LARGE SCALE GENOMIC DNA]</scope>
    <source>
        <strain evidence="3 4">DSM 45934</strain>
    </source>
</reference>
<feature type="compositionally biased region" description="Gly residues" evidence="1">
    <location>
        <begin position="212"/>
        <end position="223"/>
    </location>
</feature>
<feature type="compositionally biased region" description="Gly residues" evidence="1">
    <location>
        <begin position="122"/>
        <end position="153"/>
    </location>
</feature>
<dbReference type="RefSeq" id="WP_279494571.1">
    <property type="nucleotide sequence ID" value="NZ_SLWS01000007.1"/>
</dbReference>
<feature type="region of interest" description="Disordered" evidence="1">
    <location>
        <begin position="210"/>
        <end position="234"/>
    </location>
</feature>
<evidence type="ECO:0000256" key="2">
    <source>
        <dbReference type="SAM" id="SignalP"/>
    </source>
</evidence>
<dbReference type="AlphaFoldDB" id="A0A4V2S6G2"/>
<evidence type="ECO:0000313" key="4">
    <source>
        <dbReference type="Proteomes" id="UP000295680"/>
    </source>
</evidence>
<dbReference type="Proteomes" id="UP000295680">
    <property type="component" value="Unassembled WGS sequence"/>
</dbReference>
<gene>
    <name evidence="3" type="ORF">EV192_107363</name>
</gene>